<dbReference type="InterPro" id="IPR002110">
    <property type="entry name" value="Ankyrin_rpt"/>
</dbReference>
<evidence type="ECO:0000313" key="6">
    <source>
        <dbReference type="EMBL" id="KAK1770374.1"/>
    </source>
</evidence>
<dbReference type="InterPro" id="IPR029058">
    <property type="entry name" value="AB_hydrolase_fold"/>
</dbReference>
<evidence type="ECO:0000256" key="1">
    <source>
        <dbReference type="ARBA" id="ARBA00022737"/>
    </source>
</evidence>
<sequence length="793" mass="89647">MERPKSGWLRIFKSKYSKNNQPKAPDCGPSSENRPPISFPDGVAVLPRARLHTYGYDVYIVRKSVAGSNRLLDHATNLLTDLTTDRASCDASSRPLIFVAHCLGGLVCKEAILLSRNNPEAHLRDIFDSTIGTIFMGTPHKGAWMADWARIPASALGLVKPANKSLLNTLETDDQFLESMRIMFLSMIRELREAGRRLEITTFLEELPLPVSGKFVSKDSATFEGYNAISIHADHINMVKFGSVEDNGFKRLLGELTRWTRSVEEARRSQDCLRSLAFPEMDSRSKGIDAAAEGTCKWLLRHETYRSWSTCNSSLLWIKGKPGAGKSTLLRYALDNTETNVRDKPLILSFFFHDRVLYQVLSQIPNALPGLVAAFQERRNNRGEPGKEWHWHPNELQDFFKSSLPKILDSRSVWLFVDALDECDKKSANDLVRKFEPLVQSLPRTSFQFRICFTCRHYPILKWNCAIEICLEHENTQDISAYVQARLSASRRLTVSAIPAIVTERASGVFMWAPLAVDQGLDLDNEGERLEKIEKKVNSIPPELDSLYHEFVQGMDERPASLKLIQWICFALRPLSLDELRWAMVVDANCPYRTLKECRNAEDFACDCDIRIRTLSCGLAEAVPSSRAHVVQFIHQSVKDFVLEKGLFVLYNSSNTTRLAAGIAHYQLSRTCIRYFAMEEIALLRRRRSRSRLLSAFPLLHYATTSWVILQMADQAGTDIDARDESGKTPLSWAARNGHEAVVRLLLATGKVNVDSKDEDDKTPLSWAAENGHDAIVRLLLATRKVDVNTEDV</sequence>
<proteinExistence type="predicted"/>
<dbReference type="Pfam" id="PF12796">
    <property type="entry name" value="Ank_2"/>
    <property type="match status" value="1"/>
</dbReference>
<keyword evidence="7" id="KW-1185">Reference proteome</keyword>
<dbReference type="SUPFAM" id="SSF53474">
    <property type="entry name" value="alpha/beta-Hydrolases"/>
    <property type="match status" value="1"/>
</dbReference>
<dbReference type="InterPro" id="IPR056884">
    <property type="entry name" value="NPHP3-like_N"/>
</dbReference>
<name>A0AAJ0C816_9PEZI</name>
<feature type="domain" description="GPI inositol-deacylase winged helix" evidence="4">
    <location>
        <begin position="555"/>
        <end position="647"/>
    </location>
</feature>
<feature type="domain" description="Nephrocystin 3-like N-terminal" evidence="5">
    <location>
        <begin position="294"/>
        <end position="456"/>
    </location>
</feature>
<dbReference type="SUPFAM" id="SSF48403">
    <property type="entry name" value="Ankyrin repeat"/>
    <property type="match status" value="1"/>
</dbReference>
<dbReference type="RefSeq" id="XP_060286587.1">
    <property type="nucleotide sequence ID" value="XM_060430880.1"/>
</dbReference>
<keyword evidence="2" id="KW-0040">ANK repeat</keyword>
<accession>A0AAJ0C816</accession>
<dbReference type="InterPro" id="IPR036770">
    <property type="entry name" value="Ankyrin_rpt-contain_sf"/>
</dbReference>
<gene>
    <name evidence="6" type="ORF">QBC33DRAFT_576099</name>
</gene>
<dbReference type="PANTHER" id="PTHR10039">
    <property type="entry name" value="AMELOGENIN"/>
    <property type="match status" value="1"/>
</dbReference>
<evidence type="ECO:0000259" key="4">
    <source>
        <dbReference type="Pfam" id="PF22939"/>
    </source>
</evidence>
<dbReference type="SMART" id="SM00248">
    <property type="entry name" value="ANK"/>
    <property type="match status" value="2"/>
</dbReference>
<dbReference type="GeneID" id="85314067"/>
<evidence type="ECO:0000256" key="3">
    <source>
        <dbReference type="SAM" id="MobiDB-lite"/>
    </source>
</evidence>
<dbReference type="Proteomes" id="UP001244011">
    <property type="component" value="Unassembled WGS sequence"/>
</dbReference>
<dbReference type="AlphaFoldDB" id="A0AAJ0C816"/>
<dbReference type="Gene3D" id="1.25.40.20">
    <property type="entry name" value="Ankyrin repeat-containing domain"/>
    <property type="match status" value="1"/>
</dbReference>
<dbReference type="Gene3D" id="3.40.50.300">
    <property type="entry name" value="P-loop containing nucleotide triphosphate hydrolases"/>
    <property type="match status" value="1"/>
</dbReference>
<evidence type="ECO:0000256" key="2">
    <source>
        <dbReference type="PROSITE-ProRule" id="PRU00023"/>
    </source>
</evidence>
<dbReference type="PROSITE" id="PS50297">
    <property type="entry name" value="ANK_REP_REGION"/>
    <property type="match status" value="1"/>
</dbReference>
<dbReference type="EMBL" id="MU839000">
    <property type="protein sequence ID" value="KAK1770374.1"/>
    <property type="molecule type" value="Genomic_DNA"/>
</dbReference>
<comment type="caution">
    <text evidence="6">The sequence shown here is derived from an EMBL/GenBank/DDBJ whole genome shotgun (WGS) entry which is preliminary data.</text>
</comment>
<evidence type="ECO:0000313" key="7">
    <source>
        <dbReference type="Proteomes" id="UP001244011"/>
    </source>
</evidence>
<dbReference type="Pfam" id="PF24883">
    <property type="entry name" value="NPHP3_N"/>
    <property type="match status" value="1"/>
</dbReference>
<feature type="region of interest" description="Disordered" evidence="3">
    <location>
        <begin position="15"/>
        <end position="38"/>
    </location>
</feature>
<feature type="repeat" description="ANK" evidence="2">
    <location>
        <begin position="726"/>
        <end position="750"/>
    </location>
</feature>
<dbReference type="SUPFAM" id="SSF52540">
    <property type="entry name" value="P-loop containing nucleoside triphosphate hydrolases"/>
    <property type="match status" value="1"/>
</dbReference>
<dbReference type="PROSITE" id="PS50088">
    <property type="entry name" value="ANK_REPEAT"/>
    <property type="match status" value="1"/>
</dbReference>
<dbReference type="Gene3D" id="3.40.50.1820">
    <property type="entry name" value="alpha/beta hydrolase"/>
    <property type="match status" value="1"/>
</dbReference>
<dbReference type="PANTHER" id="PTHR10039:SF5">
    <property type="entry name" value="NACHT DOMAIN-CONTAINING PROTEIN"/>
    <property type="match status" value="1"/>
</dbReference>
<organism evidence="6 7">
    <name type="scientific">Phialemonium atrogriseum</name>
    <dbReference type="NCBI Taxonomy" id="1093897"/>
    <lineage>
        <taxon>Eukaryota</taxon>
        <taxon>Fungi</taxon>
        <taxon>Dikarya</taxon>
        <taxon>Ascomycota</taxon>
        <taxon>Pezizomycotina</taxon>
        <taxon>Sordariomycetes</taxon>
        <taxon>Sordariomycetidae</taxon>
        <taxon>Cephalothecales</taxon>
        <taxon>Cephalothecaceae</taxon>
        <taxon>Phialemonium</taxon>
    </lineage>
</organism>
<keyword evidence="1" id="KW-0677">Repeat</keyword>
<reference evidence="6" key="1">
    <citation type="submission" date="2023-06" db="EMBL/GenBank/DDBJ databases">
        <title>Genome-scale phylogeny and comparative genomics of the fungal order Sordariales.</title>
        <authorList>
            <consortium name="Lawrence Berkeley National Laboratory"/>
            <person name="Hensen N."/>
            <person name="Bonometti L."/>
            <person name="Westerberg I."/>
            <person name="Brannstrom I.O."/>
            <person name="Guillou S."/>
            <person name="Cros-Aarteil S."/>
            <person name="Calhoun S."/>
            <person name="Haridas S."/>
            <person name="Kuo A."/>
            <person name="Mondo S."/>
            <person name="Pangilinan J."/>
            <person name="Riley R."/>
            <person name="Labutti K."/>
            <person name="Andreopoulos B."/>
            <person name="Lipzen A."/>
            <person name="Chen C."/>
            <person name="Yanf M."/>
            <person name="Daum C."/>
            <person name="Ng V."/>
            <person name="Clum A."/>
            <person name="Steindorff A."/>
            <person name="Ohm R."/>
            <person name="Martin F."/>
            <person name="Silar P."/>
            <person name="Natvig D."/>
            <person name="Lalanne C."/>
            <person name="Gautier V."/>
            <person name="Ament-Velasquez S.L."/>
            <person name="Kruys A."/>
            <person name="Hutchinson M.I."/>
            <person name="Powell A.J."/>
            <person name="Barry K."/>
            <person name="Miller A.N."/>
            <person name="Grigoriev I.V."/>
            <person name="Debuchy R."/>
            <person name="Gladieux P."/>
            <person name="Thoren M.H."/>
            <person name="Johannesson H."/>
        </authorList>
    </citation>
    <scope>NUCLEOTIDE SEQUENCE</scope>
    <source>
        <strain evidence="6">8032-3</strain>
    </source>
</reference>
<protein>
    <submittedName>
        <fullName evidence="6">Vegetative incompatibility protein HET-E-1</fullName>
    </submittedName>
</protein>
<dbReference type="InterPro" id="IPR027417">
    <property type="entry name" value="P-loop_NTPase"/>
</dbReference>
<evidence type="ECO:0000259" key="5">
    <source>
        <dbReference type="Pfam" id="PF24883"/>
    </source>
</evidence>
<dbReference type="Pfam" id="PF22939">
    <property type="entry name" value="WHD_GPIID"/>
    <property type="match status" value="1"/>
</dbReference>
<dbReference type="InterPro" id="IPR054471">
    <property type="entry name" value="GPIID_WHD"/>
</dbReference>